<dbReference type="InterPro" id="IPR016181">
    <property type="entry name" value="Acyl_CoA_acyltransferase"/>
</dbReference>
<dbReference type="PANTHER" id="PTHR43792:SF1">
    <property type="entry name" value="N-ACETYLTRANSFERASE DOMAIN-CONTAINING PROTEIN"/>
    <property type="match status" value="1"/>
</dbReference>
<dbReference type="PROSITE" id="PS51186">
    <property type="entry name" value="GNAT"/>
    <property type="match status" value="1"/>
</dbReference>
<feature type="domain" description="N-acetyltransferase" evidence="1">
    <location>
        <begin position="8"/>
        <end position="168"/>
    </location>
</feature>
<dbReference type="AlphaFoldDB" id="A0A9X1Y143"/>
<name>A0A9X1Y143_9BACL</name>
<protein>
    <submittedName>
        <fullName evidence="2">GNAT family N-acetyltransferase</fullName>
    </submittedName>
</protein>
<keyword evidence="3" id="KW-1185">Reference proteome</keyword>
<dbReference type="SUPFAM" id="SSF55729">
    <property type="entry name" value="Acyl-CoA N-acyltransferases (Nat)"/>
    <property type="match status" value="1"/>
</dbReference>
<evidence type="ECO:0000313" key="2">
    <source>
        <dbReference type="EMBL" id="MCK8487706.1"/>
    </source>
</evidence>
<dbReference type="Gene3D" id="3.40.630.30">
    <property type="match status" value="1"/>
</dbReference>
<evidence type="ECO:0000313" key="3">
    <source>
        <dbReference type="Proteomes" id="UP001139534"/>
    </source>
</evidence>
<dbReference type="Pfam" id="PF13302">
    <property type="entry name" value="Acetyltransf_3"/>
    <property type="match status" value="1"/>
</dbReference>
<accession>A0A9X1Y143</accession>
<organism evidence="2 3">
    <name type="scientific">Paenibacillus mellifer</name>
    <dbReference type="NCBI Taxonomy" id="2937794"/>
    <lineage>
        <taxon>Bacteria</taxon>
        <taxon>Bacillati</taxon>
        <taxon>Bacillota</taxon>
        <taxon>Bacilli</taxon>
        <taxon>Bacillales</taxon>
        <taxon>Paenibacillaceae</taxon>
        <taxon>Paenibacillus</taxon>
    </lineage>
</organism>
<dbReference type="Proteomes" id="UP001139534">
    <property type="component" value="Unassembled WGS sequence"/>
</dbReference>
<dbReference type="GO" id="GO:0016747">
    <property type="term" value="F:acyltransferase activity, transferring groups other than amino-acyl groups"/>
    <property type="evidence" value="ECO:0007669"/>
    <property type="project" value="InterPro"/>
</dbReference>
<reference evidence="2" key="1">
    <citation type="submission" date="2022-04" db="EMBL/GenBank/DDBJ databases">
        <authorList>
            <person name="Seo M.-J."/>
        </authorList>
    </citation>
    <scope>NUCLEOTIDE SEQUENCE</scope>
    <source>
        <strain evidence="2">MBLB2552</strain>
    </source>
</reference>
<dbReference type="InterPro" id="IPR051531">
    <property type="entry name" value="N-acetyltransferase"/>
</dbReference>
<dbReference type="EMBL" id="JALPRK010000008">
    <property type="protein sequence ID" value="MCK8487706.1"/>
    <property type="molecule type" value="Genomic_DNA"/>
</dbReference>
<proteinExistence type="predicted"/>
<sequence length="175" mass="20747">MEMITERLHLRDYTWEDEKEVHAYASDSLVVEHMLWGPNTEEETQDYLRQVIQKQEQVPRTAYDLAVVIRETGQLIGGCGLFLEGYRQAELGYCFNRIYWGRGYATEAAKALVRMGFQDLGLHRIYATCRPDNRGSAKVMLKLGMRYEGHFREHRWHNAKWRDSYQYSILSREFE</sequence>
<dbReference type="PANTHER" id="PTHR43792">
    <property type="entry name" value="GNAT FAMILY, PUTATIVE (AFU_ORTHOLOGUE AFUA_3G00765)-RELATED-RELATED"/>
    <property type="match status" value="1"/>
</dbReference>
<gene>
    <name evidence="2" type="ORF">M0651_11020</name>
</gene>
<dbReference type="InterPro" id="IPR000182">
    <property type="entry name" value="GNAT_dom"/>
</dbReference>
<evidence type="ECO:0000259" key="1">
    <source>
        <dbReference type="PROSITE" id="PS51186"/>
    </source>
</evidence>
<comment type="caution">
    <text evidence="2">The sequence shown here is derived from an EMBL/GenBank/DDBJ whole genome shotgun (WGS) entry which is preliminary data.</text>
</comment>
<dbReference type="RefSeq" id="WP_248551799.1">
    <property type="nucleotide sequence ID" value="NZ_JALPRK010000008.1"/>
</dbReference>